<keyword evidence="5 8" id="KW-1133">Transmembrane helix</keyword>
<evidence type="ECO:0000256" key="1">
    <source>
        <dbReference type="ARBA" id="ARBA00004141"/>
    </source>
</evidence>
<dbReference type="NCBIfam" id="TIGR03462">
    <property type="entry name" value="CarR_dom_SF"/>
    <property type="match status" value="1"/>
</dbReference>
<evidence type="ECO:0000256" key="5">
    <source>
        <dbReference type="ARBA" id="ARBA00022989"/>
    </source>
</evidence>
<evidence type="ECO:0000256" key="2">
    <source>
        <dbReference type="ARBA" id="ARBA00004829"/>
    </source>
</evidence>
<keyword evidence="3 8" id="KW-0812">Transmembrane</keyword>
<keyword evidence="10" id="KW-1185">Reference proteome</keyword>
<dbReference type="Proteomes" id="UP000282322">
    <property type="component" value="Unassembled WGS sequence"/>
</dbReference>
<dbReference type="InterPro" id="IPR017825">
    <property type="entry name" value="Lycopene_cyclase_dom"/>
</dbReference>
<dbReference type="RefSeq" id="WP_124953408.1">
    <property type="nucleotide sequence ID" value="NZ_RRCH01000003.1"/>
</dbReference>
<organism evidence="9 10">
    <name type="scientific">Halocatena pleomorpha</name>
    <dbReference type="NCBI Taxonomy" id="1785090"/>
    <lineage>
        <taxon>Archaea</taxon>
        <taxon>Methanobacteriati</taxon>
        <taxon>Methanobacteriota</taxon>
        <taxon>Stenosarchaea group</taxon>
        <taxon>Halobacteria</taxon>
        <taxon>Halobacteriales</taxon>
        <taxon>Natronomonadaceae</taxon>
        <taxon>Halocatena</taxon>
    </lineage>
</organism>
<evidence type="ECO:0000256" key="8">
    <source>
        <dbReference type="SAM" id="Phobius"/>
    </source>
</evidence>
<evidence type="ECO:0000313" key="9">
    <source>
        <dbReference type="EMBL" id="RRJ33542.1"/>
    </source>
</evidence>
<evidence type="ECO:0000256" key="4">
    <source>
        <dbReference type="ARBA" id="ARBA00022746"/>
    </source>
</evidence>
<dbReference type="GO" id="GO:0045436">
    <property type="term" value="F:lycopene beta cyclase activity"/>
    <property type="evidence" value="ECO:0007669"/>
    <property type="project" value="UniProtKB-ARBA"/>
</dbReference>
<evidence type="ECO:0000313" key="10">
    <source>
        <dbReference type="Proteomes" id="UP000282322"/>
    </source>
</evidence>
<comment type="subcellular location">
    <subcellularLocation>
        <location evidence="1">Membrane</location>
        <topology evidence="1">Multi-pass membrane protein</topology>
    </subcellularLocation>
</comment>
<evidence type="ECO:0000256" key="7">
    <source>
        <dbReference type="ARBA" id="ARBA00023235"/>
    </source>
</evidence>
<dbReference type="GO" id="GO:0016020">
    <property type="term" value="C:membrane"/>
    <property type="evidence" value="ECO:0007669"/>
    <property type="project" value="UniProtKB-SubCell"/>
</dbReference>
<sequence length="105" mass="11828">MIDSLPDIGMFGPYTYLITELFWGAIALALVVYAGVVRSAIRTILVLYPFAYVWDWYTLQMGVFVIPLRTGVELLGIPIEEHIFMLVVPALVVGLHETLRSLDRS</sequence>
<evidence type="ECO:0000256" key="3">
    <source>
        <dbReference type="ARBA" id="ARBA00022692"/>
    </source>
</evidence>
<comment type="caution">
    <text evidence="9">The sequence shown here is derived from an EMBL/GenBank/DDBJ whole genome shotgun (WGS) entry which is preliminary data.</text>
</comment>
<protein>
    <submittedName>
        <fullName evidence="9">Lycopene cyclase domain-containing protein</fullName>
    </submittedName>
</protein>
<reference evidence="9 10" key="1">
    <citation type="submission" date="2018-11" db="EMBL/GenBank/DDBJ databases">
        <title>Taxonoimc description of Halomarina strain SPP-AMP-1.</title>
        <authorList>
            <person name="Pal Y."/>
            <person name="Srinivasana K."/>
            <person name="Verma A."/>
            <person name="Kumar P."/>
        </authorList>
    </citation>
    <scope>NUCLEOTIDE SEQUENCE [LARGE SCALE GENOMIC DNA]</scope>
    <source>
        <strain evidence="9 10">SPP-AMP-1</strain>
    </source>
</reference>
<keyword evidence="4" id="KW-0125">Carotenoid biosynthesis</keyword>
<comment type="pathway">
    <text evidence="2">Carotenoid biosynthesis.</text>
</comment>
<feature type="transmembrane region" description="Helical" evidence="8">
    <location>
        <begin position="45"/>
        <end position="68"/>
    </location>
</feature>
<gene>
    <name evidence="9" type="ORF">EIK79_01715</name>
</gene>
<dbReference type="GO" id="GO:0016117">
    <property type="term" value="P:carotenoid biosynthetic process"/>
    <property type="evidence" value="ECO:0007669"/>
    <property type="project" value="UniProtKB-KW"/>
</dbReference>
<dbReference type="EMBL" id="RRCH01000003">
    <property type="protein sequence ID" value="RRJ33542.1"/>
    <property type="molecule type" value="Genomic_DNA"/>
</dbReference>
<keyword evidence="7" id="KW-0413">Isomerase</keyword>
<accession>A0A3P3RJE8</accession>
<evidence type="ECO:0000256" key="6">
    <source>
        <dbReference type="ARBA" id="ARBA00023136"/>
    </source>
</evidence>
<dbReference type="GO" id="GO:0016872">
    <property type="term" value="F:intramolecular lyase activity"/>
    <property type="evidence" value="ECO:0007669"/>
    <property type="project" value="InterPro"/>
</dbReference>
<feature type="transmembrane region" description="Helical" evidence="8">
    <location>
        <begin position="74"/>
        <end position="95"/>
    </location>
</feature>
<keyword evidence="6 8" id="KW-0472">Membrane</keyword>
<feature type="transmembrane region" description="Helical" evidence="8">
    <location>
        <begin position="14"/>
        <end position="33"/>
    </location>
</feature>
<dbReference type="OrthoDB" id="199516at2157"/>
<proteinExistence type="predicted"/>
<name>A0A3P3RJE8_9EURY</name>
<dbReference type="AlphaFoldDB" id="A0A3P3RJE8"/>